<accession>A0A7M7MEJ5</accession>
<evidence type="ECO:0000256" key="1">
    <source>
        <dbReference type="SAM" id="Phobius"/>
    </source>
</evidence>
<dbReference type="OrthoDB" id="10459714at2759"/>
<dbReference type="KEGG" id="vde:111254253"/>
<dbReference type="AlphaFoldDB" id="A0A7M7MEJ5"/>
<dbReference type="InParanoid" id="A0A7M7MEJ5"/>
<protein>
    <submittedName>
        <fullName evidence="2">Uncharacterized protein</fullName>
    </submittedName>
</protein>
<organism evidence="2 3">
    <name type="scientific">Varroa destructor</name>
    <name type="common">Honeybee mite</name>
    <dbReference type="NCBI Taxonomy" id="109461"/>
    <lineage>
        <taxon>Eukaryota</taxon>
        <taxon>Metazoa</taxon>
        <taxon>Ecdysozoa</taxon>
        <taxon>Arthropoda</taxon>
        <taxon>Chelicerata</taxon>
        <taxon>Arachnida</taxon>
        <taxon>Acari</taxon>
        <taxon>Parasitiformes</taxon>
        <taxon>Mesostigmata</taxon>
        <taxon>Gamasina</taxon>
        <taxon>Dermanyssoidea</taxon>
        <taxon>Varroidae</taxon>
        <taxon>Varroa</taxon>
    </lineage>
</organism>
<dbReference type="Proteomes" id="UP000594260">
    <property type="component" value="Unplaced"/>
</dbReference>
<keyword evidence="1" id="KW-1133">Transmembrane helix</keyword>
<keyword evidence="3" id="KW-1185">Reference proteome</keyword>
<dbReference type="GeneID" id="111254253"/>
<keyword evidence="1" id="KW-0472">Membrane</keyword>
<proteinExistence type="predicted"/>
<evidence type="ECO:0000313" key="3">
    <source>
        <dbReference type="Proteomes" id="UP000594260"/>
    </source>
</evidence>
<keyword evidence="1" id="KW-0812">Transmembrane</keyword>
<name>A0A7M7MEJ5_VARDE</name>
<dbReference type="RefSeq" id="XP_022670631.1">
    <property type="nucleotide sequence ID" value="XM_022814896.1"/>
</dbReference>
<dbReference type="EnsemblMetazoa" id="XM_022814896">
    <property type="protein sequence ID" value="XP_022670631"/>
    <property type="gene ID" value="LOC111254253"/>
</dbReference>
<feature type="transmembrane region" description="Helical" evidence="1">
    <location>
        <begin position="35"/>
        <end position="57"/>
    </location>
</feature>
<evidence type="ECO:0000313" key="2">
    <source>
        <dbReference type="EnsemblMetazoa" id="XP_022670631"/>
    </source>
</evidence>
<sequence length="198" mass="21828">MEEIEVLRNSSKETVCIERGPECVVDALDSHRVSVIAIFIVFGITAIIIIPYALFASDENDVVIRRKETSHSSGSLDLDLEGGPHNTSVSGFTHASPISGLTHHFHMKNLVHLDSFKQYARRLSQFALGGSRPSSRRGSVFRGPSPARPPTLVTIYDEGTNEVHLSKRYPCNRSNCRFRLHAENHLEGTAGVPSTSYA</sequence>
<reference evidence="2" key="1">
    <citation type="submission" date="2021-01" db="UniProtKB">
        <authorList>
            <consortium name="EnsemblMetazoa"/>
        </authorList>
    </citation>
    <scope>IDENTIFICATION</scope>
</reference>